<dbReference type="InterPro" id="IPR040009">
    <property type="entry name" value="Mtf2/C5D6.12-like"/>
</dbReference>
<evidence type="ECO:0000313" key="3">
    <source>
        <dbReference type="EMBL" id="RAL03747.1"/>
    </source>
</evidence>
<dbReference type="GO" id="GO:0005739">
    <property type="term" value="C:mitochondrion"/>
    <property type="evidence" value="ECO:0007669"/>
    <property type="project" value="InterPro"/>
</dbReference>
<feature type="region of interest" description="Disordered" evidence="1">
    <location>
        <begin position="34"/>
        <end position="95"/>
    </location>
</feature>
<dbReference type="Proteomes" id="UP000249402">
    <property type="component" value="Unassembled WGS sequence"/>
</dbReference>
<dbReference type="VEuPathDB" id="FungiDB:BO80DRAFT_500064"/>
<dbReference type="PANTHER" id="PTHR39468">
    <property type="entry name" value="CHROMOSOME 7, WHOLE GENOME SHOTGUN SEQUENCE"/>
    <property type="match status" value="1"/>
</dbReference>
<feature type="compositionally biased region" description="Polar residues" evidence="1">
    <location>
        <begin position="34"/>
        <end position="48"/>
    </location>
</feature>
<proteinExistence type="predicted"/>
<dbReference type="GeneID" id="37229078"/>
<gene>
    <name evidence="3" type="ORF">BO80DRAFT_500064</name>
</gene>
<name>A0A395H758_9EURO</name>
<evidence type="ECO:0000256" key="1">
    <source>
        <dbReference type="SAM" id="MobiDB-lite"/>
    </source>
</evidence>
<feature type="compositionally biased region" description="Low complexity" evidence="1">
    <location>
        <begin position="76"/>
        <end position="90"/>
    </location>
</feature>
<keyword evidence="4" id="KW-1185">Reference proteome</keyword>
<accession>A0A395H758</accession>
<feature type="region of interest" description="Disordered" evidence="1">
    <location>
        <begin position="109"/>
        <end position="131"/>
    </location>
</feature>
<dbReference type="EMBL" id="KZ824426">
    <property type="protein sequence ID" value="RAL03747.1"/>
    <property type="molecule type" value="Genomic_DNA"/>
</dbReference>
<dbReference type="Pfam" id="PF19189">
    <property type="entry name" value="Mtf2"/>
    <property type="match status" value="1"/>
</dbReference>
<feature type="domain" description="Mtf2-like C-terminal" evidence="2">
    <location>
        <begin position="217"/>
        <end position="413"/>
    </location>
</feature>
<dbReference type="PANTHER" id="PTHR39468:SF1">
    <property type="entry name" value="MTF2-LIKE C-TERMINAL DOMAIN-CONTAINING PROTEIN"/>
    <property type="match status" value="1"/>
</dbReference>
<dbReference type="RefSeq" id="XP_025578074.1">
    <property type="nucleotide sequence ID" value="XM_025724213.1"/>
</dbReference>
<sequence>MSARISRSWLTHAARNSPVPFLYQTRTLTGASLSSLRHTQHYSTSNTAADEAEEPQDEKPRAPRRSYIRQRAAAVTPQPTTTKPTTPQKPLTMTSSEKQIFGNLLEQLGTERRSQTQPEPTTPGAKPTLREEEMDEMSQISAIFDSVLQDMKEKRKRAEARAAERQSEATAMRASTEIEEKLQTGEYTDEEMAEMISSQKISIDRAIEAVVMRESVKIEAALWEAIDENKGDTGIWEVCKDRIFNILRHFDEEKKGLLGVKGDIAGDEAPRTPLAIPSCVPVEPVVTELYPKMLLVAFKMLNLHHPDSQLISQFRATIKSMGRASAVLGGSTGLYNEFIYFYWRGCHDLPGVVSLLRDMEVTGVEPNRRTCSLLGSIKNQREHDLRTHWRKARLEGQRSTREPWWDLAPNRKAVRELFGPEGWQEKLEHRMREIAKAQAY</sequence>
<dbReference type="AlphaFoldDB" id="A0A395H758"/>
<reference evidence="3 4" key="1">
    <citation type="submission" date="2018-02" db="EMBL/GenBank/DDBJ databases">
        <title>The genomes of Aspergillus section Nigri reveals drivers in fungal speciation.</title>
        <authorList>
            <consortium name="DOE Joint Genome Institute"/>
            <person name="Vesth T.C."/>
            <person name="Nybo J."/>
            <person name="Theobald S."/>
            <person name="Brandl J."/>
            <person name="Frisvad J.C."/>
            <person name="Nielsen K.F."/>
            <person name="Lyhne E.K."/>
            <person name="Kogle M.E."/>
            <person name="Kuo A."/>
            <person name="Riley R."/>
            <person name="Clum A."/>
            <person name="Nolan M."/>
            <person name="Lipzen A."/>
            <person name="Salamov A."/>
            <person name="Henrissat B."/>
            <person name="Wiebenga A."/>
            <person name="De vries R.P."/>
            <person name="Grigoriev I.V."/>
            <person name="Mortensen U.H."/>
            <person name="Andersen M.R."/>
            <person name="Baker S.E."/>
        </authorList>
    </citation>
    <scope>NUCLEOTIDE SEQUENCE [LARGE SCALE GENOMIC DNA]</scope>
    <source>
        <strain evidence="3 4">CBS 121593</strain>
    </source>
</reference>
<dbReference type="InterPro" id="IPR043837">
    <property type="entry name" value="Mtf2-like_C"/>
</dbReference>
<protein>
    <recommendedName>
        <fullName evidence="2">Mtf2-like C-terminal domain-containing protein</fullName>
    </recommendedName>
</protein>
<organism evidence="3 4">
    <name type="scientific">Aspergillus ibericus CBS 121593</name>
    <dbReference type="NCBI Taxonomy" id="1448316"/>
    <lineage>
        <taxon>Eukaryota</taxon>
        <taxon>Fungi</taxon>
        <taxon>Dikarya</taxon>
        <taxon>Ascomycota</taxon>
        <taxon>Pezizomycotina</taxon>
        <taxon>Eurotiomycetes</taxon>
        <taxon>Eurotiomycetidae</taxon>
        <taxon>Eurotiales</taxon>
        <taxon>Aspergillaceae</taxon>
        <taxon>Aspergillus</taxon>
        <taxon>Aspergillus subgen. Circumdati</taxon>
    </lineage>
</organism>
<evidence type="ECO:0000313" key="4">
    <source>
        <dbReference type="Proteomes" id="UP000249402"/>
    </source>
</evidence>
<dbReference type="OrthoDB" id="2444174at2759"/>
<dbReference type="STRING" id="1448316.A0A395H758"/>
<evidence type="ECO:0000259" key="2">
    <source>
        <dbReference type="Pfam" id="PF19189"/>
    </source>
</evidence>